<dbReference type="GO" id="GO:0051301">
    <property type="term" value="P:cell division"/>
    <property type="evidence" value="ECO:0007669"/>
    <property type="project" value="InterPro"/>
</dbReference>
<evidence type="ECO:0008006" key="9">
    <source>
        <dbReference type="Google" id="ProtNLM"/>
    </source>
</evidence>
<evidence type="ECO:0000313" key="8">
    <source>
        <dbReference type="Proteomes" id="UP000231407"/>
    </source>
</evidence>
<feature type="transmembrane region" description="Helical" evidence="6">
    <location>
        <begin position="60"/>
        <end position="79"/>
    </location>
</feature>
<dbReference type="GO" id="GO:0015648">
    <property type="term" value="F:lipid-linked peptidoglycan transporter activity"/>
    <property type="evidence" value="ECO:0007669"/>
    <property type="project" value="TreeGrafter"/>
</dbReference>
<keyword evidence="5 6" id="KW-0472">Membrane</keyword>
<organism evidence="7 8">
    <name type="scientific">Candidatus Shapirobacteria bacterium CG06_land_8_20_14_3_00_40_12</name>
    <dbReference type="NCBI Taxonomy" id="1974881"/>
    <lineage>
        <taxon>Bacteria</taxon>
        <taxon>Candidatus Shapironibacteriota</taxon>
    </lineage>
</organism>
<gene>
    <name evidence="7" type="ORF">COS78_04035</name>
</gene>
<evidence type="ECO:0000313" key="7">
    <source>
        <dbReference type="EMBL" id="PIU73054.1"/>
    </source>
</evidence>
<dbReference type="GO" id="GO:0005886">
    <property type="term" value="C:plasma membrane"/>
    <property type="evidence" value="ECO:0007669"/>
    <property type="project" value="TreeGrafter"/>
</dbReference>
<dbReference type="GO" id="GO:0032153">
    <property type="term" value="C:cell division site"/>
    <property type="evidence" value="ECO:0007669"/>
    <property type="project" value="TreeGrafter"/>
</dbReference>
<evidence type="ECO:0000256" key="2">
    <source>
        <dbReference type="ARBA" id="ARBA00022692"/>
    </source>
</evidence>
<feature type="transmembrane region" description="Helical" evidence="6">
    <location>
        <begin position="133"/>
        <end position="149"/>
    </location>
</feature>
<comment type="caution">
    <text evidence="7">The sequence shown here is derived from an EMBL/GenBank/DDBJ whole genome shotgun (WGS) entry which is preliminary data.</text>
</comment>
<evidence type="ECO:0000256" key="5">
    <source>
        <dbReference type="ARBA" id="ARBA00023136"/>
    </source>
</evidence>
<comment type="subcellular location">
    <subcellularLocation>
        <location evidence="1">Membrane</location>
        <topology evidence="1">Multi-pass membrane protein</topology>
    </subcellularLocation>
</comment>
<feature type="transmembrane region" description="Helical" evidence="6">
    <location>
        <begin position="277"/>
        <end position="298"/>
    </location>
</feature>
<dbReference type="InterPro" id="IPR001182">
    <property type="entry name" value="FtsW/RodA"/>
</dbReference>
<evidence type="ECO:0000256" key="3">
    <source>
        <dbReference type="ARBA" id="ARBA00022960"/>
    </source>
</evidence>
<proteinExistence type="predicted"/>
<accession>A0A2M7AR48</accession>
<reference evidence="8" key="1">
    <citation type="submission" date="2017-09" db="EMBL/GenBank/DDBJ databases">
        <title>Depth-based differentiation of microbial function through sediment-hosted aquifers and enrichment of novel symbionts in the deep terrestrial subsurface.</title>
        <authorList>
            <person name="Probst A.J."/>
            <person name="Ladd B."/>
            <person name="Jarett J.K."/>
            <person name="Geller-Mcgrath D.E."/>
            <person name="Sieber C.M.K."/>
            <person name="Emerson J.B."/>
            <person name="Anantharaman K."/>
            <person name="Thomas B.C."/>
            <person name="Malmstrom R."/>
            <person name="Stieglmeier M."/>
            <person name="Klingl A."/>
            <person name="Woyke T."/>
            <person name="Ryan C.M."/>
            <person name="Banfield J.F."/>
        </authorList>
    </citation>
    <scope>NUCLEOTIDE SEQUENCE [LARGE SCALE GENOMIC DNA]</scope>
</reference>
<sequence>MLFKNRFVPLGISLLIFLTINLLMVSSLAPQSLIKQLSAWLIGIFLFFIGTQINPKQITGSHWLIFIACCIFLFLPIVLGDITRGSRRWIDIGPFSLQPSEIVKPGLMLFLASGALPFFLLLPVSIILAQPDLGSAFTIAILLIPIILYSKKLLKLSLLLVTIGLILSPLAWRFILHDYQKNRLSTFLNPTHDPLGQGYNLIQSQIAIGSGGLFGKGYRQGTQGQLLFLPEKHTDFIFAATSEELGLISVLLIFFAYFLLLRTLLHKAFSTANNHPLFLFTLGITLQIWIQMVVNIGMNIGLLPITGIPLPFLSVGGSSLLALLFSLGIIYSS</sequence>
<protein>
    <recommendedName>
        <fullName evidence="9">Rod shape-determining protein RodA</fullName>
    </recommendedName>
</protein>
<dbReference type="Pfam" id="PF01098">
    <property type="entry name" value="FTSW_RODA_SPOVE"/>
    <property type="match status" value="1"/>
</dbReference>
<dbReference type="PANTHER" id="PTHR30474">
    <property type="entry name" value="CELL CYCLE PROTEIN"/>
    <property type="match status" value="1"/>
</dbReference>
<dbReference type="GO" id="GO:0008360">
    <property type="term" value="P:regulation of cell shape"/>
    <property type="evidence" value="ECO:0007669"/>
    <property type="project" value="UniProtKB-KW"/>
</dbReference>
<dbReference type="EMBL" id="PEWA01000056">
    <property type="protein sequence ID" value="PIU73054.1"/>
    <property type="molecule type" value="Genomic_DNA"/>
</dbReference>
<evidence type="ECO:0000256" key="6">
    <source>
        <dbReference type="SAM" id="Phobius"/>
    </source>
</evidence>
<name>A0A2M7AR48_9BACT</name>
<dbReference type="Proteomes" id="UP000231407">
    <property type="component" value="Unassembled WGS sequence"/>
</dbReference>
<feature type="transmembrane region" description="Helical" evidence="6">
    <location>
        <begin position="107"/>
        <end position="127"/>
    </location>
</feature>
<evidence type="ECO:0000256" key="1">
    <source>
        <dbReference type="ARBA" id="ARBA00004141"/>
    </source>
</evidence>
<feature type="transmembrane region" description="Helical" evidence="6">
    <location>
        <begin position="6"/>
        <end position="25"/>
    </location>
</feature>
<feature type="transmembrane region" description="Helical" evidence="6">
    <location>
        <begin position="245"/>
        <end position="265"/>
    </location>
</feature>
<dbReference type="AlphaFoldDB" id="A0A2M7AR48"/>
<keyword evidence="4 6" id="KW-1133">Transmembrane helix</keyword>
<feature type="transmembrane region" description="Helical" evidence="6">
    <location>
        <begin position="37"/>
        <end position="54"/>
    </location>
</feature>
<keyword evidence="3" id="KW-0133">Cell shape</keyword>
<feature type="transmembrane region" description="Helical" evidence="6">
    <location>
        <begin position="310"/>
        <end position="331"/>
    </location>
</feature>
<keyword evidence="2 6" id="KW-0812">Transmembrane</keyword>
<evidence type="ECO:0000256" key="4">
    <source>
        <dbReference type="ARBA" id="ARBA00022989"/>
    </source>
</evidence>
<feature type="transmembrane region" description="Helical" evidence="6">
    <location>
        <begin position="156"/>
        <end position="175"/>
    </location>
</feature>